<keyword evidence="2" id="KW-1185">Reference proteome</keyword>
<feature type="region of interest" description="Disordered" evidence="1">
    <location>
        <begin position="1"/>
        <end position="112"/>
    </location>
</feature>
<reference evidence="3" key="1">
    <citation type="submission" date="2022-11" db="UniProtKB">
        <authorList>
            <consortium name="WormBaseParasite"/>
        </authorList>
    </citation>
    <scope>IDENTIFICATION</scope>
</reference>
<accession>A0A915EIG9</accession>
<evidence type="ECO:0000313" key="2">
    <source>
        <dbReference type="Proteomes" id="UP000887574"/>
    </source>
</evidence>
<sequence length="143" mass="15809">MLTPSANSTDSLLTESNSRPITTFNSPPTTSSSLTKSSNSPLFPKSGQLPHTATTSPPHPISPQLPHLTVHPPHTTSQLELTSQIQQQASHHTQHQPCHHIQKQSTPHNRQNDQQQFELNNILLAVTGIEIRMTVFEKKFSGQ</sequence>
<proteinExistence type="predicted"/>
<name>A0A915EIG9_9BILA</name>
<protein>
    <submittedName>
        <fullName evidence="3">Uncharacterized protein</fullName>
    </submittedName>
</protein>
<feature type="compositionally biased region" description="Polar residues" evidence="1">
    <location>
        <begin position="1"/>
        <end position="21"/>
    </location>
</feature>
<evidence type="ECO:0000256" key="1">
    <source>
        <dbReference type="SAM" id="MobiDB-lite"/>
    </source>
</evidence>
<organism evidence="2 3">
    <name type="scientific">Ditylenchus dipsaci</name>
    <dbReference type="NCBI Taxonomy" id="166011"/>
    <lineage>
        <taxon>Eukaryota</taxon>
        <taxon>Metazoa</taxon>
        <taxon>Ecdysozoa</taxon>
        <taxon>Nematoda</taxon>
        <taxon>Chromadorea</taxon>
        <taxon>Rhabditida</taxon>
        <taxon>Tylenchina</taxon>
        <taxon>Tylenchomorpha</taxon>
        <taxon>Sphaerularioidea</taxon>
        <taxon>Anguinidae</taxon>
        <taxon>Anguininae</taxon>
        <taxon>Ditylenchus</taxon>
    </lineage>
</organism>
<feature type="compositionally biased region" description="Polar residues" evidence="1">
    <location>
        <begin position="74"/>
        <end position="91"/>
    </location>
</feature>
<dbReference type="Proteomes" id="UP000887574">
    <property type="component" value="Unplaced"/>
</dbReference>
<dbReference type="AlphaFoldDB" id="A0A915EIG9"/>
<feature type="compositionally biased region" description="Polar residues" evidence="1">
    <location>
        <begin position="103"/>
        <end position="112"/>
    </location>
</feature>
<evidence type="ECO:0000313" key="3">
    <source>
        <dbReference type="WBParaSite" id="jg5714"/>
    </source>
</evidence>
<dbReference type="WBParaSite" id="jg5714">
    <property type="protein sequence ID" value="jg5714"/>
    <property type="gene ID" value="jg5714"/>
</dbReference>
<feature type="compositionally biased region" description="Basic residues" evidence="1">
    <location>
        <begin position="92"/>
        <end position="102"/>
    </location>
</feature>
<feature type="compositionally biased region" description="Low complexity" evidence="1">
    <location>
        <begin position="22"/>
        <end position="43"/>
    </location>
</feature>